<reference evidence="9 10" key="1">
    <citation type="submission" date="2019-12" db="EMBL/GenBank/DDBJ databases">
        <title>Novel species isolated from a subtropical stream in China.</title>
        <authorList>
            <person name="Lu H."/>
        </authorList>
    </citation>
    <scope>NUCLEOTIDE SEQUENCE [LARGE SCALE GENOMIC DNA]</scope>
    <source>
        <strain evidence="9 10">FT135W</strain>
    </source>
</reference>
<dbReference type="GO" id="GO:0005886">
    <property type="term" value="C:plasma membrane"/>
    <property type="evidence" value="ECO:0007669"/>
    <property type="project" value="TreeGrafter"/>
</dbReference>
<evidence type="ECO:0000256" key="4">
    <source>
        <dbReference type="ARBA" id="ARBA00022840"/>
    </source>
</evidence>
<comment type="similarity">
    <text evidence="7">Belongs to the ABC transporter superfamily. Macrolide exporter (TC 3.A.1.122) family.</text>
</comment>
<keyword evidence="1" id="KW-0813">Transport</keyword>
<dbReference type="PANTHER" id="PTHR24220:SF86">
    <property type="entry name" value="ABC TRANSPORTER ABCH.1"/>
    <property type="match status" value="1"/>
</dbReference>
<name>A0A6L8KBE5_9BURK</name>
<dbReference type="EMBL" id="WWCN01000010">
    <property type="protein sequence ID" value="MYM24370.1"/>
    <property type="molecule type" value="Genomic_DNA"/>
</dbReference>
<evidence type="ECO:0000313" key="9">
    <source>
        <dbReference type="EMBL" id="MYM24370.1"/>
    </source>
</evidence>
<dbReference type="FunFam" id="3.40.50.300:FF:000032">
    <property type="entry name" value="Export ABC transporter ATP-binding protein"/>
    <property type="match status" value="1"/>
</dbReference>
<evidence type="ECO:0000256" key="7">
    <source>
        <dbReference type="ARBA" id="ARBA00038388"/>
    </source>
</evidence>
<dbReference type="InterPro" id="IPR003439">
    <property type="entry name" value="ABC_transporter-like_ATP-bd"/>
</dbReference>
<evidence type="ECO:0000256" key="3">
    <source>
        <dbReference type="ARBA" id="ARBA00022741"/>
    </source>
</evidence>
<accession>A0A6L8KBE5</accession>
<dbReference type="PROSITE" id="PS50893">
    <property type="entry name" value="ABC_TRANSPORTER_2"/>
    <property type="match status" value="1"/>
</dbReference>
<dbReference type="GO" id="GO:0046677">
    <property type="term" value="P:response to antibiotic"/>
    <property type="evidence" value="ECO:0007669"/>
    <property type="project" value="UniProtKB-KW"/>
</dbReference>
<keyword evidence="4 9" id="KW-0067">ATP-binding</keyword>
<keyword evidence="5" id="KW-0472">Membrane</keyword>
<keyword evidence="2" id="KW-1003">Cell membrane</keyword>
<dbReference type="Proteomes" id="UP000479335">
    <property type="component" value="Unassembled WGS sequence"/>
</dbReference>
<dbReference type="GO" id="GO:0098796">
    <property type="term" value="C:membrane protein complex"/>
    <property type="evidence" value="ECO:0007669"/>
    <property type="project" value="UniProtKB-ARBA"/>
</dbReference>
<evidence type="ECO:0000256" key="5">
    <source>
        <dbReference type="ARBA" id="ARBA00022989"/>
    </source>
</evidence>
<dbReference type="GO" id="GO:0016887">
    <property type="term" value="F:ATP hydrolysis activity"/>
    <property type="evidence" value="ECO:0007669"/>
    <property type="project" value="InterPro"/>
</dbReference>
<dbReference type="CDD" id="cd03255">
    <property type="entry name" value="ABC_MJ0796_LolCDE_FtsE"/>
    <property type="match status" value="1"/>
</dbReference>
<dbReference type="PROSITE" id="PS00211">
    <property type="entry name" value="ABC_TRANSPORTER_1"/>
    <property type="match status" value="1"/>
</dbReference>
<dbReference type="Gene3D" id="3.40.50.300">
    <property type="entry name" value="P-loop containing nucleotide triphosphate hydrolases"/>
    <property type="match status" value="1"/>
</dbReference>
<dbReference type="SMART" id="SM00382">
    <property type="entry name" value="AAA"/>
    <property type="match status" value="1"/>
</dbReference>
<proteinExistence type="inferred from homology"/>
<dbReference type="AlphaFoldDB" id="A0A6L8KBE5"/>
<dbReference type="InterPro" id="IPR027417">
    <property type="entry name" value="P-loop_NTPase"/>
</dbReference>
<sequence>MSVLLALQAVQRSFLMGGEYIGALDNINLIVETNDYLALTGTSGSGKSTLMNILGCLDRPTAGRYLFRGTDIAAMSDAQLATLRSREIGFIFQSFNLLARASALQNVMQPLIYQGVRRSERERRARAALAKVGLQHRMEHLPSQLSGGQRQRVAIARALCSSPSLLLADEPTGNLDSTTSAEILALFDELHAEGHTLIIVTHDDNIAARCRRHVRLLDGRIVEAAKSMEDAGV</sequence>
<evidence type="ECO:0000313" key="10">
    <source>
        <dbReference type="Proteomes" id="UP000479335"/>
    </source>
</evidence>
<organism evidence="9 10">
    <name type="scientific">Duganella flavida</name>
    <dbReference type="NCBI Taxonomy" id="2692175"/>
    <lineage>
        <taxon>Bacteria</taxon>
        <taxon>Pseudomonadati</taxon>
        <taxon>Pseudomonadota</taxon>
        <taxon>Betaproteobacteria</taxon>
        <taxon>Burkholderiales</taxon>
        <taxon>Oxalobacteraceae</taxon>
        <taxon>Telluria group</taxon>
        <taxon>Duganella</taxon>
    </lineage>
</organism>
<dbReference type="RefSeq" id="WP_161007837.1">
    <property type="nucleotide sequence ID" value="NZ_WWCN01000010.1"/>
</dbReference>
<keyword evidence="3" id="KW-0547">Nucleotide-binding</keyword>
<protein>
    <submittedName>
        <fullName evidence="9">ATP-binding cassette domain-containing protein</fullName>
    </submittedName>
</protein>
<dbReference type="InterPro" id="IPR017911">
    <property type="entry name" value="MacB-like_ATP-bd"/>
</dbReference>
<dbReference type="GO" id="GO:0005524">
    <property type="term" value="F:ATP binding"/>
    <property type="evidence" value="ECO:0007669"/>
    <property type="project" value="UniProtKB-KW"/>
</dbReference>
<dbReference type="Pfam" id="PF00005">
    <property type="entry name" value="ABC_tran"/>
    <property type="match status" value="1"/>
</dbReference>
<dbReference type="InterPro" id="IPR015854">
    <property type="entry name" value="ABC_transpr_LolD-like"/>
</dbReference>
<evidence type="ECO:0000256" key="1">
    <source>
        <dbReference type="ARBA" id="ARBA00022448"/>
    </source>
</evidence>
<dbReference type="GO" id="GO:0022857">
    <property type="term" value="F:transmembrane transporter activity"/>
    <property type="evidence" value="ECO:0007669"/>
    <property type="project" value="UniProtKB-ARBA"/>
</dbReference>
<dbReference type="SUPFAM" id="SSF52540">
    <property type="entry name" value="P-loop containing nucleoside triphosphate hydrolases"/>
    <property type="match status" value="1"/>
</dbReference>
<dbReference type="InterPro" id="IPR003593">
    <property type="entry name" value="AAA+_ATPase"/>
</dbReference>
<comment type="caution">
    <text evidence="9">The sequence shown here is derived from an EMBL/GenBank/DDBJ whole genome shotgun (WGS) entry which is preliminary data.</text>
</comment>
<keyword evidence="5" id="KW-1133">Transmembrane helix</keyword>
<feature type="domain" description="ABC transporter" evidence="8">
    <location>
        <begin position="5"/>
        <end position="233"/>
    </location>
</feature>
<keyword evidence="5" id="KW-0812">Transmembrane</keyword>
<dbReference type="PANTHER" id="PTHR24220">
    <property type="entry name" value="IMPORT ATP-BINDING PROTEIN"/>
    <property type="match status" value="1"/>
</dbReference>
<evidence type="ECO:0000256" key="2">
    <source>
        <dbReference type="ARBA" id="ARBA00022475"/>
    </source>
</evidence>
<gene>
    <name evidence="9" type="ORF">GTP46_17125</name>
</gene>
<evidence type="ECO:0000256" key="6">
    <source>
        <dbReference type="ARBA" id="ARBA00023251"/>
    </source>
</evidence>
<dbReference type="InterPro" id="IPR017871">
    <property type="entry name" value="ABC_transporter-like_CS"/>
</dbReference>
<keyword evidence="10" id="KW-1185">Reference proteome</keyword>
<evidence type="ECO:0000259" key="8">
    <source>
        <dbReference type="PROSITE" id="PS50893"/>
    </source>
</evidence>
<keyword evidence="6" id="KW-0046">Antibiotic resistance</keyword>